<evidence type="ECO:0000259" key="3">
    <source>
        <dbReference type="PROSITE" id="PS51304"/>
    </source>
</evidence>
<dbReference type="InterPro" id="IPR001079">
    <property type="entry name" value="Galectin_CRD"/>
</dbReference>
<keyword evidence="2" id="KW-0732">Signal</keyword>
<evidence type="ECO:0000256" key="1">
    <source>
        <dbReference type="ARBA" id="ARBA00022734"/>
    </source>
</evidence>
<dbReference type="EMBL" id="DS268839">
    <property type="protein sequence ID" value="EFP03738.1"/>
    <property type="molecule type" value="Genomic_DNA"/>
</dbReference>
<feature type="chain" id="PRO_5003178741" description="Galectin domain-containing protein" evidence="2">
    <location>
        <begin position="19"/>
        <end position="377"/>
    </location>
</feature>
<dbReference type="PANTHER" id="PTHR47629:SF8">
    <property type="entry name" value="PAN-3 DOMAIN-CONTAINING PROTEIN"/>
    <property type="match status" value="1"/>
</dbReference>
<dbReference type="HOGENOM" id="CLU_055014_0_0_1"/>
<dbReference type="Gene3D" id="2.60.120.200">
    <property type="match status" value="1"/>
</dbReference>
<dbReference type="InterPro" id="IPR006583">
    <property type="entry name" value="PAN-3_domain"/>
</dbReference>
<evidence type="ECO:0000313" key="5">
    <source>
        <dbReference type="Proteomes" id="UP000008281"/>
    </source>
</evidence>
<feature type="domain" description="Galectin" evidence="3">
    <location>
        <begin position="169"/>
        <end position="309"/>
    </location>
</feature>
<organism evidence="5">
    <name type="scientific">Caenorhabditis remanei</name>
    <name type="common">Caenorhabditis vulgaris</name>
    <dbReference type="NCBI Taxonomy" id="31234"/>
    <lineage>
        <taxon>Eukaryota</taxon>
        <taxon>Metazoa</taxon>
        <taxon>Ecdysozoa</taxon>
        <taxon>Nematoda</taxon>
        <taxon>Chromadorea</taxon>
        <taxon>Rhabditida</taxon>
        <taxon>Rhabditina</taxon>
        <taxon>Rhabditomorpha</taxon>
        <taxon>Rhabditoidea</taxon>
        <taxon>Rhabditidae</taxon>
        <taxon>Peloderinae</taxon>
        <taxon>Caenorhabditis</taxon>
    </lineage>
</organism>
<dbReference type="SUPFAM" id="SSF49899">
    <property type="entry name" value="Concanavalin A-like lectins/glucanases"/>
    <property type="match status" value="1"/>
</dbReference>
<sequence>MVTKTLFLEFCLIFQIFCYKPEISENVKMVVVYGAPYSMMGEISAPGSDNWADCLDTCWKQWNCVLVSQQPWSDTCKLYTIPGTPSVQKKVTSDKNKVGIKISLPSDTCPRESETEAPPLFGNVSSTLIITDGLGTYYKSEITDTPTDWDLTFYTHKCLTDIPEDYYPYEHKLTSPFLPGETFFMRGKTAGFNEQTSISFWNKEANDWAIYIMINEDRNNENNIVISTYKNGVLLERDDGMNNLQNPYGYYTDFEIRVTSDDTVAKISFDGTEYEYELYPDVPLTEIDHFTVNVNGGTYGYQTGTVDFLGWTGDCESNIVAIKPVPLISWDGPAIVSTQSQTSCLTYTSPSDSSRPHPSVYSKKWVKDCRIDLTRDL</sequence>
<evidence type="ECO:0000313" key="4">
    <source>
        <dbReference type="EMBL" id="EFP03738.1"/>
    </source>
</evidence>
<accession>E3NKW5</accession>
<dbReference type="GO" id="GO:0030246">
    <property type="term" value="F:carbohydrate binding"/>
    <property type="evidence" value="ECO:0007669"/>
    <property type="project" value="UniProtKB-KW"/>
</dbReference>
<dbReference type="SMART" id="SM00605">
    <property type="entry name" value="CW"/>
    <property type="match status" value="1"/>
</dbReference>
<dbReference type="FunCoup" id="E3NKW5">
    <property type="interactions" value="746"/>
</dbReference>
<dbReference type="InParanoid" id="E3NKW5"/>
<dbReference type="Pfam" id="PF08277">
    <property type="entry name" value="PAN_3"/>
    <property type="match status" value="1"/>
</dbReference>
<gene>
    <name evidence="4" type="ORF">CRE_22169</name>
</gene>
<reference evidence="4" key="1">
    <citation type="submission" date="2007-07" db="EMBL/GenBank/DDBJ databases">
        <title>PCAP assembly of the Caenorhabditis remanei genome.</title>
        <authorList>
            <consortium name="The Caenorhabditis remanei Sequencing Consortium"/>
            <person name="Wilson R.K."/>
        </authorList>
    </citation>
    <scope>NUCLEOTIDE SEQUENCE [LARGE SCALE GENOMIC DNA]</scope>
    <source>
        <strain evidence="4">PB4641</strain>
    </source>
</reference>
<protein>
    <recommendedName>
        <fullName evidence="3">Galectin domain-containing protein</fullName>
    </recommendedName>
</protein>
<evidence type="ECO:0000256" key="2">
    <source>
        <dbReference type="SAM" id="SignalP"/>
    </source>
</evidence>
<dbReference type="PROSITE" id="PS51304">
    <property type="entry name" value="GALECTIN"/>
    <property type="match status" value="1"/>
</dbReference>
<dbReference type="AlphaFoldDB" id="E3NKW5"/>
<dbReference type="Proteomes" id="UP000008281">
    <property type="component" value="Unassembled WGS sequence"/>
</dbReference>
<keyword evidence="5" id="KW-1185">Reference proteome</keyword>
<name>E3NKW5_CAERE</name>
<dbReference type="InterPro" id="IPR013320">
    <property type="entry name" value="ConA-like_dom_sf"/>
</dbReference>
<proteinExistence type="predicted"/>
<dbReference type="eggNOG" id="KOG3587">
    <property type="taxonomic scope" value="Eukaryota"/>
</dbReference>
<keyword evidence="1" id="KW-0430">Lectin</keyword>
<dbReference type="PANTHER" id="PTHR47629">
    <property type="entry name" value="C-TYPE LECTIN-RELATED"/>
    <property type="match status" value="1"/>
</dbReference>
<feature type="signal peptide" evidence="2">
    <location>
        <begin position="1"/>
        <end position="18"/>
    </location>
</feature>